<evidence type="ECO:0000313" key="1">
    <source>
        <dbReference type="EMBL" id="KAJ9104115.1"/>
    </source>
</evidence>
<dbReference type="Proteomes" id="UP001241377">
    <property type="component" value="Unassembled WGS sequence"/>
</dbReference>
<organism evidence="1 2">
    <name type="scientific">Naganishia cerealis</name>
    <dbReference type="NCBI Taxonomy" id="610337"/>
    <lineage>
        <taxon>Eukaryota</taxon>
        <taxon>Fungi</taxon>
        <taxon>Dikarya</taxon>
        <taxon>Basidiomycota</taxon>
        <taxon>Agaricomycotina</taxon>
        <taxon>Tremellomycetes</taxon>
        <taxon>Filobasidiales</taxon>
        <taxon>Filobasidiaceae</taxon>
        <taxon>Naganishia</taxon>
    </lineage>
</organism>
<sequence length="196" mass="21019">MTALPFLSHNSATDQVASTEEPCEKGSGSPPTAVRRDSTDQETKKDYFLDGSFPEDSSSSIDLQRTGAGAVVLPWRVKVPAMLCVIFFTCKPKFLSRCIPYQIDSMAVRTSVGSNYTQSSLSPLKSTIKKQVPGVTNAKYGVIASSDQLINGILPIFSGIVIDYYGPSFGSLVSSSFILMGAIVRAIGGQRSSFPM</sequence>
<keyword evidence="2" id="KW-1185">Reference proteome</keyword>
<evidence type="ECO:0000313" key="2">
    <source>
        <dbReference type="Proteomes" id="UP001241377"/>
    </source>
</evidence>
<gene>
    <name evidence="1" type="ORF">QFC19_004099</name>
</gene>
<protein>
    <submittedName>
        <fullName evidence="1">Uncharacterized protein</fullName>
    </submittedName>
</protein>
<proteinExistence type="predicted"/>
<reference evidence="1" key="1">
    <citation type="submission" date="2023-04" db="EMBL/GenBank/DDBJ databases">
        <title>Draft Genome sequencing of Naganishia species isolated from polar environments using Oxford Nanopore Technology.</title>
        <authorList>
            <person name="Leo P."/>
            <person name="Venkateswaran K."/>
        </authorList>
    </citation>
    <scope>NUCLEOTIDE SEQUENCE</scope>
    <source>
        <strain evidence="1">MNA-CCFEE 5261</strain>
    </source>
</reference>
<name>A0ACC2VZ15_9TREE</name>
<comment type="caution">
    <text evidence="1">The sequence shown here is derived from an EMBL/GenBank/DDBJ whole genome shotgun (WGS) entry which is preliminary data.</text>
</comment>
<accession>A0ACC2VZ15</accession>
<dbReference type="EMBL" id="JASBWR010000042">
    <property type="protein sequence ID" value="KAJ9104115.1"/>
    <property type="molecule type" value="Genomic_DNA"/>
</dbReference>